<dbReference type="InterPro" id="IPR041991">
    <property type="entry name" value="Ribosomal_eL27_KOW"/>
</dbReference>
<dbReference type="InterPro" id="IPR001141">
    <property type="entry name" value="Ribosomal_eL27"/>
</dbReference>
<keyword evidence="7 9" id="KW-0687">Ribonucleoprotein</keyword>
<protein>
    <recommendedName>
        <fullName evidence="9">60S ribosomal protein L27</fullName>
    </recommendedName>
</protein>
<dbReference type="SUPFAM" id="SSF53448">
    <property type="entry name" value="Nucleotide-diphospho-sugar transferases"/>
    <property type="match status" value="1"/>
</dbReference>
<accession>A0AAD5U8A8</accession>
<dbReference type="Gene3D" id="3.90.550.10">
    <property type="entry name" value="Spore Coat Polysaccharide Biosynthesis Protein SpsA, Chain A"/>
    <property type="match status" value="1"/>
</dbReference>
<sequence>MEAIKTRFTNAGQGHVFTFWDQLNETEKQKLLDNLKGINVERSNNIFKSATSAKPGSAGALKPLPESSVDSLLTAPKEKVSKWRETGLQLISENKVAVILLAGGQGTRLGSSDPKGMYDIGLPSHKSLFQLQAERILGIQRIAQVHSKKNQVEIPWYIMTSGPTREATESFFVKNNFFGVKKSNVFFFNQGVLPAFTNDGKIYMENKYTPFTAPDGNGGIYAALRDAGVIADLEKRNVPFIHAYCVDNCLVKVACPTFIGYCVSKNADCGAKAVPKSNWNEQVGVICLKDEKFSVVEYSEISEETAKKVNEKGNLSFSSANIANHFYTLDFLKKIETFEDKLEYHIAKKKIKYVDLNTGEHVSPTSNNGIKLELFIFDVFPFTERMAVLETHRKEEFSPLKNAPGSKDGDSPDTSRADILAQHVRFAEKAGATVLESEGQPYKILEISPLISYEGEGLESLKGKKIVVLVLQGRYAGKKAVIVKQFDEGTAARPYPHAIVAGIERYPLKITRSMGAKRVAKRSRVKTFVKAVNYNHLMPTRYNLDIDLKSVVTIEALKDATQKITAKRSVKKLFEERYNSGKNKWFFQKLRF</sequence>
<dbReference type="GO" id="GO:0006412">
    <property type="term" value="P:translation"/>
    <property type="evidence" value="ECO:0007669"/>
    <property type="project" value="InterPro"/>
</dbReference>
<proteinExistence type="inferred from homology"/>
<dbReference type="EMBL" id="JADGJW010000002">
    <property type="protein sequence ID" value="KAJ3228392.1"/>
    <property type="molecule type" value="Genomic_DNA"/>
</dbReference>
<keyword evidence="5" id="KW-0548">Nucleotidyltransferase</keyword>
<dbReference type="PANTHER" id="PTHR11952:SF2">
    <property type="entry name" value="LD24639P"/>
    <property type="match status" value="1"/>
</dbReference>
<evidence type="ECO:0000256" key="8">
    <source>
        <dbReference type="ARBA" id="ARBA00048493"/>
    </source>
</evidence>
<dbReference type="PANTHER" id="PTHR11952">
    <property type="entry name" value="UDP- GLUCOSE PYROPHOSPHORYLASE"/>
    <property type="match status" value="1"/>
</dbReference>
<dbReference type="GO" id="GO:0003977">
    <property type="term" value="F:UDP-N-acetylglucosamine diphosphorylase activity"/>
    <property type="evidence" value="ECO:0007669"/>
    <property type="project" value="UniProtKB-EC"/>
</dbReference>
<dbReference type="InterPro" id="IPR002618">
    <property type="entry name" value="UDPGP_fam"/>
</dbReference>
<dbReference type="Pfam" id="PF01777">
    <property type="entry name" value="Ribosomal_L27e"/>
    <property type="match status" value="1"/>
</dbReference>
<organism evidence="10 11">
    <name type="scientific">Clydaea vesicula</name>
    <dbReference type="NCBI Taxonomy" id="447962"/>
    <lineage>
        <taxon>Eukaryota</taxon>
        <taxon>Fungi</taxon>
        <taxon>Fungi incertae sedis</taxon>
        <taxon>Chytridiomycota</taxon>
        <taxon>Chytridiomycota incertae sedis</taxon>
        <taxon>Chytridiomycetes</taxon>
        <taxon>Lobulomycetales</taxon>
        <taxon>Lobulomycetaceae</taxon>
        <taxon>Clydaea</taxon>
    </lineage>
</organism>
<evidence type="ECO:0000256" key="2">
    <source>
        <dbReference type="ARBA" id="ARBA00009124"/>
    </source>
</evidence>
<dbReference type="CDD" id="cd06090">
    <property type="entry name" value="KOW_RPL27"/>
    <property type="match status" value="1"/>
</dbReference>
<dbReference type="InterPro" id="IPR008991">
    <property type="entry name" value="Translation_prot_SH3-like_sf"/>
</dbReference>
<keyword evidence="11" id="KW-1185">Reference proteome</keyword>
<evidence type="ECO:0000256" key="6">
    <source>
        <dbReference type="ARBA" id="ARBA00022980"/>
    </source>
</evidence>
<dbReference type="InterPro" id="IPR018262">
    <property type="entry name" value="Ribosomal_eL27_CS"/>
</dbReference>
<dbReference type="Gene3D" id="2.30.30.770">
    <property type="match status" value="1"/>
</dbReference>
<evidence type="ECO:0000256" key="7">
    <source>
        <dbReference type="ARBA" id="ARBA00023274"/>
    </source>
</evidence>
<dbReference type="FunFam" id="3.90.550.10:FF:000075">
    <property type="entry name" value="Probable UDP-N-acetylglucosamine pyrophosphorylase"/>
    <property type="match status" value="1"/>
</dbReference>
<comment type="caution">
    <text evidence="10">The sequence shown here is derived from an EMBL/GenBank/DDBJ whole genome shotgun (WGS) entry which is preliminary data.</text>
</comment>
<dbReference type="Proteomes" id="UP001211065">
    <property type="component" value="Unassembled WGS sequence"/>
</dbReference>
<evidence type="ECO:0000256" key="5">
    <source>
        <dbReference type="ARBA" id="ARBA00022695"/>
    </source>
</evidence>
<gene>
    <name evidence="10" type="primary">UAP1</name>
    <name evidence="10" type="ORF">HK099_002897</name>
</gene>
<evidence type="ECO:0000313" key="10">
    <source>
        <dbReference type="EMBL" id="KAJ3228392.1"/>
    </source>
</evidence>
<reference evidence="10" key="1">
    <citation type="submission" date="2020-05" db="EMBL/GenBank/DDBJ databases">
        <title>Phylogenomic resolution of chytrid fungi.</title>
        <authorList>
            <person name="Stajich J.E."/>
            <person name="Amses K."/>
            <person name="Simmons R."/>
            <person name="Seto K."/>
            <person name="Myers J."/>
            <person name="Bonds A."/>
            <person name="Quandt C.A."/>
            <person name="Barry K."/>
            <person name="Liu P."/>
            <person name="Grigoriev I."/>
            <person name="Longcore J.E."/>
            <person name="James T.Y."/>
        </authorList>
    </citation>
    <scope>NUCLEOTIDE SEQUENCE</scope>
    <source>
        <strain evidence="10">JEL0476</strain>
    </source>
</reference>
<dbReference type="GO" id="GO:1990904">
    <property type="term" value="C:ribonucleoprotein complex"/>
    <property type="evidence" value="ECO:0007669"/>
    <property type="project" value="UniProtKB-KW"/>
</dbReference>
<evidence type="ECO:0000313" key="11">
    <source>
        <dbReference type="Proteomes" id="UP001211065"/>
    </source>
</evidence>
<dbReference type="InterPro" id="IPR039741">
    <property type="entry name" value="UDP-sugar_pyrophosphorylase"/>
</dbReference>
<evidence type="ECO:0000256" key="9">
    <source>
        <dbReference type="RuleBase" id="RU000575"/>
    </source>
</evidence>
<dbReference type="CDD" id="cd04193">
    <property type="entry name" value="UDPGlcNAc_PPase"/>
    <property type="match status" value="1"/>
</dbReference>
<evidence type="ECO:0000256" key="3">
    <source>
        <dbReference type="ARBA" id="ARBA00010401"/>
    </source>
</evidence>
<keyword evidence="4" id="KW-0808">Transferase</keyword>
<comment type="similarity">
    <text evidence="3">Belongs to the UDPGP type 1 family.</text>
</comment>
<dbReference type="GO" id="GO:0005840">
    <property type="term" value="C:ribosome"/>
    <property type="evidence" value="ECO:0007669"/>
    <property type="project" value="UniProtKB-KW"/>
</dbReference>
<dbReference type="AlphaFoldDB" id="A0AAD5U8A8"/>
<evidence type="ECO:0000256" key="1">
    <source>
        <dbReference type="ARBA" id="ARBA00005208"/>
    </source>
</evidence>
<dbReference type="InterPro" id="IPR038655">
    <property type="entry name" value="Ribosomal_eL27_sf"/>
</dbReference>
<dbReference type="Pfam" id="PF01704">
    <property type="entry name" value="UDPGP"/>
    <property type="match status" value="1"/>
</dbReference>
<dbReference type="SUPFAM" id="SSF50104">
    <property type="entry name" value="Translation proteins SH3-like domain"/>
    <property type="match status" value="1"/>
</dbReference>
<keyword evidence="6 9" id="KW-0689">Ribosomal protein</keyword>
<dbReference type="InterPro" id="IPR029044">
    <property type="entry name" value="Nucleotide-diphossugar_trans"/>
</dbReference>
<name>A0AAD5U8A8_9FUNG</name>
<dbReference type="GO" id="GO:0003735">
    <property type="term" value="F:structural constituent of ribosome"/>
    <property type="evidence" value="ECO:0007669"/>
    <property type="project" value="InterPro"/>
</dbReference>
<comment type="similarity">
    <text evidence="2 9">Belongs to the eukaryotic ribosomal protein eL27 family.</text>
</comment>
<dbReference type="PROSITE" id="PS01107">
    <property type="entry name" value="RIBOSOMAL_L27E"/>
    <property type="match status" value="1"/>
</dbReference>
<dbReference type="FunFam" id="2.30.30.770:FF:000001">
    <property type="entry name" value="60S ribosomal protein L27"/>
    <property type="match status" value="1"/>
</dbReference>
<evidence type="ECO:0000256" key="4">
    <source>
        <dbReference type="ARBA" id="ARBA00022679"/>
    </source>
</evidence>
<comment type="catalytic activity">
    <reaction evidence="8">
        <text>N-acetyl-alpha-D-glucosamine 1-phosphate + UTP + H(+) = UDP-N-acetyl-alpha-D-glucosamine + diphosphate</text>
        <dbReference type="Rhea" id="RHEA:13509"/>
        <dbReference type="ChEBI" id="CHEBI:15378"/>
        <dbReference type="ChEBI" id="CHEBI:33019"/>
        <dbReference type="ChEBI" id="CHEBI:46398"/>
        <dbReference type="ChEBI" id="CHEBI:57705"/>
        <dbReference type="ChEBI" id="CHEBI:57776"/>
        <dbReference type="EC" id="2.7.7.23"/>
    </reaction>
</comment>
<dbReference type="GO" id="GO:0006048">
    <property type="term" value="P:UDP-N-acetylglucosamine biosynthetic process"/>
    <property type="evidence" value="ECO:0007669"/>
    <property type="project" value="TreeGrafter"/>
</dbReference>
<comment type="pathway">
    <text evidence="1">Nucleotide-sugar biosynthesis; UDP-N-acetyl-alpha-D-glucosamine biosynthesis; UDP-N-acetyl-alpha-D-glucosamine from N-acetyl-alpha-D-glucosamine 1-phosphate: step 1/1.</text>
</comment>